<evidence type="ECO:0000313" key="3">
    <source>
        <dbReference type="Proteomes" id="UP000053732"/>
    </source>
</evidence>
<keyword evidence="3" id="KW-1185">Reference proteome</keyword>
<feature type="compositionally biased region" description="Low complexity" evidence="1">
    <location>
        <begin position="32"/>
        <end position="43"/>
    </location>
</feature>
<protein>
    <submittedName>
        <fullName evidence="2">Str. FM013</fullName>
    </submittedName>
</protein>
<proteinExistence type="predicted"/>
<accession>A0A0G4PDU5</accession>
<name>A0A0G4PDU5_PENC3</name>
<organism evidence="2 3">
    <name type="scientific">Penicillium camemberti (strain FM 013)</name>
    <dbReference type="NCBI Taxonomy" id="1429867"/>
    <lineage>
        <taxon>Eukaryota</taxon>
        <taxon>Fungi</taxon>
        <taxon>Dikarya</taxon>
        <taxon>Ascomycota</taxon>
        <taxon>Pezizomycotina</taxon>
        <taxon>Eurotiomycetes</taxon>
        <taxon>Eurotiomycetidae</taxon>
        <taxon>Eurotiales</taxon>
        <taxon>Aspergillaceae</taxon>
        <taxon>Penicillium</taxon>
    </lineage>
</organism>
<sequence>MILDVNVHAYDGSGSHEVSYYSSCQTKSPLGMTMRSATSSTTREGMISPHVH</sequence>
<reference evidence="2 3" key="1">
    <citation type="journal article" date="2014" name="Nat. Commun.">
        <title>Multiple recent horizontal transfers of a large genomic region in cheese making fungi.</title>
        <authorList>
            <person name="Cheeseman K."/>
            <person name="Ropars J."/>
            <person name="Renault P."/>
            <person name="Dupont J."/>
            <person name="Gouzy J."/>
            <person name="Branca A."/>
            <person name="Abraham A.L."/>
            <person name="Ceppi M."/>
            <person name="Conseiller E."/>
            <person name="Debuchy R."/>
            <person name="Malagnac F."/>
            <person name="Goarin A."/>
            <person name="Silar P."/>
            <person name="Lacoste S."/>
            <person name="Sallet E."/>
            <person name="Bensimon A."/>
            <person name="Giraud T."/>
            <person name="Brygoo Y."/>
        </authorList>
    </citation>
    <scope>NUCLEOTIDE SEQUENCE [LARGE SCALE GENOMIC DNA]</scope>
    <source>
        <strain evidence="3">FM 013</strain>
    </source>
</reference>
<dbReference type="Proteomes" id="UP000053732">
    <property type="component" value="Unassembled WGS sequence"/>
</dbReference>
<evidence type="ECO:0000256" key="1">
    <source>
        <dbReference type="SAM" id="MobiDB-lite"/>
    </source>
</evidence>
<feature type="region of interest" description="Disordered" evidence="1">
    <location>
        <begin position="29"/>
        <end position="52"/>
    </location>
</feature>
<gene>
    <name evidence="2" type="ORF">PCAMFM013_S012g000070</name>
</gene>
<evidence type="ECO:0000313" key="2">
    <source>
        <dbReference type="EMBL" id="CRL24461.1"/>
    </source>
</evidence>
<dbReference type="AlphaFoldDB" id="A0A0G4PDU5"/>
<dbReference type="EMBL" id="HG793145">
    <property type="protein sequence ID" value="CRL24461.1"/>
    <property type="molecule type" value="Genomic_DNA"/>
</dbReference>